<feature type="compositionally biased region" description="Polar residues" evidence="1">
    <location>
        <begin position="12"/>
        <end position="28"/>
    </location>
</feature>
<dbReference type="HOGENOM" id="CLU_3412602_0_0_10"/>
<protein>
    <submittedName>
        <fullName evidence="2">Uncharacterized protein</fullName>
    </submittedName>
</protein>
<gene>
    <name evidence="2" type="ORF">KAOT1_19062</name>
</gene>
<dbReference type="Proteomes" id="UP000002945">
    <property type="component" value="Unassembled WGS sequence"/>
</dbReference>
<dbReference type="EMBL" id="ABIB01000002">
    <property type="protein sequence ID" value="EDP97293.1"/>
    <property type="molecule type" value="Genomic_DNA"/>
</dbReference>
<evidence type="ECO:0000313" key="3">
    <source>
        <dbReference type="Proteomes" id="UP000002945"/>
    </source>
</evidence>
<accession>A9DNW1</accession>
<comment type="caution">
    <text evidence="2">The sequence shown here is derived from an EMBL/GenBank/DDBJ whole genome shotgun (WGS) entry which is preliminary data.</text>
</comment>
<organism evidence="2 3">
    <name type="scientific">Kordia algicida OT-1</name>
    <dbReference type="NCBI Taxonomy" id="391587"/>
    <lineage>
        <taxon>Bacteria</taxon>
        <taxon>Pseudomonadati</taxon>
        <taxon>Bacteroidota</taxon>
        <taxon>Flavobacteriia</taxon>
        <taxon>Flavobacteriales</taxon>
        <taxon>Flavobacteriaceae</taxon>
        <taxon>Kordia</taxon>
    </lineage>
</organism>
<feature type="region of interest" description="Disordered" evidence="1">
    <location>
        <begin position="1"/>
        <end position="28"/>
    </location>
</feature>
<evidence type="ECO:0000313" key="2">
    <source>
        <dbReference type="EMBL" id="EDP97293.1"/>
    </source>
</evidence>
<name>A9DNW1_9FLAO</name>
<proteinExistence type="predicted"/>
<sequence>MKNETKNKKHQLPTTVTVAQPNNFIKNN</sequence>
<dbReference type="AlphaFoldDB" id="A9DNW1"/>
<reference evidence="2 3" key="1">
    <citation type="journal article" date="2011" name="J. Bacteriol.">
        <title>Genome sequence of the algicidal bacterium Kordia algicida OT-1.</title>
        <authorList>
            <person name="Lee H.S."/>
            <person name="Kang S.G."/>
            <person name="Kwon K.K."/>
            <person name="Lee J.H."/>
            <person name="Kim S.J."/>
        </authorList>
    </citation>
    <scope>NUCLEOTIDE SEQUENCE [LARGE SCALE GENOMIC DNA]</scope>
    <source>
        <strain evidence="2 3">OT-1</strain>
    </source>
</reference>
<evidence type="ECO:0000256" key="1">
    <source>
        <dbReference type="SAM" id="MobiDB-lite"/>
    </source>
</evidence>
<keyword evidence="3" id="KW-1185">Reference proteome</keyword>